<dbReference type="Pfam" id="PF07152">
    <property type="entry name" value="YaeQ"/>
    <property type="match status" value="1"/>
</dbReference>
<organism evidence="1 2">
    <name type="scientific">Thiolapillus brandeum</name>
    <dbReference type="NCBI Taxonomy" id="1076588"/>
    <lineage>
        <taxon>Bacteria</taxon>
        <taxon>Pseudomonadati</taxon>
        <taxon>Pseudomonadota</taxon>
        <taxon>Gammaproteobacteria</taxon>
        <taxon>Chromatiales</taxon>
        <taxon>Sedimenticolaceae</taxon>
        <taxon>Thiolapillus</taxon>
    </lineage>
</organism>
<dbReference type="PANTHER" id="PTHR38784:SF1">
    <property type="entry name" value="SUCROSE PHOSPHORYLASE"/>
    <property type="match status" value="1"/>
</dbReference>
<dbReference type="Gene3D" id="3.10.640.10">
    <property type="entry name" value="Restriction endonuclease-like alpha-beta roll domain"/>
    <property type="match status" value="1"/>
</dbReference>
<dbReference type="PANTHER" id="PTHR38784">
    <property type="entry name" value="SUCROSE PHOSPHORYLASE"/>
    <property type="match status" value="1"/>
</dbReference>
<dbReference type="InterPro" id="IPR038590">
    <property type="entry name" value="YaeQ_sf"/>
</dbReference>
<dbReference type="SMART" id="SM01322">
    <property type="entry name" value="YaeQ"/>
    <property type="match status" value="1"/>
</dbReference>
<keyword evidence="2" id="KW-1185">Reference proteome</keyword>
<accession>A0A7U6GJK2</accession>
<reference evidence="1 2" key="1">
    <citation type="journal article" date="2014" name="PLoS ONE">
        <title>Physiological and genomic features of a novel sulfur-oxidizing gammaproteobacterium belonging to a previously uncultivated symbiotic lineage isolated from a hydrothermal vent.</title>
        <authorList>
            <person name="Nunoura T."/>
            <person name="Takaki Y."/>
            <person name="Kazama H."/>
            <person name="Kakuta J."/>
            <person name="Shimamura S."/>
            <person name="Makita H."/>
            <person name="Hirai M."/>
            <person name="Miyazaki M."/>
            <person name="Takai K."/>
        </authorList>
    </citation>
    <scope>NUCLEOTIDE SEQUENCE [LARGE SCALE GENOMIC DNA]</scope>
    <source>
        <strain evidence="1 2">Hiromi1</strain>
    </source>
</reference>
<dbReference type="InterPro" id="IPR009822">
    <property type="entry name" value="YaeQ"/>
</dbReference>
<gene>
    <name evidence="1" type="ORF">TBH_C1951</name>
</gene>
<dbReference type="KEGG" id="tbn:TBH_C1951"/>
<name>A0A7U6GJK2_9GAMM</name>
<dbReference type="RefSeq" id="WP_041068111.1">
    <property type="nucleotide sequence ID" value="NZ_AP012273.1"/>
</dbReference>
<dbReference type="EMBL" id="AP012273">
    <property type="protein sequence ID" value="BAO44866.1"/>
    <property type="molecule type" value="Genomic_DNA"/>
</dbReference>
<dbReference type="InterPro" id="IPR011335">
    <property type="entry name" value="Restrct_endonuc-II-like"/>
</dbReference>
<proteinExistence type="predicted"/>
<evidence type="ECO:0000313" key="2">
    <source>
        <dbReference type="Proteomes" id="UP000031631"/>
    </source>
</evidence>
<protein>
    <recommendedName>
        <fullName evidence="3">YaeQ family protein</fullName>
    </recommendedName>
</protein>
<sequence length="187" mass="21013">MAQGSQIYHTEIHLADTDNGQYADLQFSTPQHPSETAERLVLRLLAFALLREEGLDFRKGGVSQGEDPDLSVHDLTGQLQHWIEIGTPTEERLQKAARHTPKVTVFTHDGLLRRWKSQHGGQLPVFDGWILCVQADLVEKLQQDLPRRIHWQLTVSGGILYLDTGDGHFSSTVTHCKSDRFPGADDV</sequence>
<dbReference type="SUPFAM" id="SSF52980">
    <property type="entry name" value="Restriction endonuclease-like"/>
    <property type="match status" value="1"/>
</dbReference>
<dbReference type="Proteomes" id="UP000031631">
    <property type="component" value="Chromosome"/>
</dbReference>
<evidence type="ECO:0000313" key="1">
    <source>
        <dbReference type="EMBL" id="BAO44866.1"/>
    </source>
</evidence>
<evidence type="ECO:0008006" key="3">
    <source>
        <dbReference type="Google" id="ProtNLM"/>
    </source>
</evidence>
<dbReference type="AlphaFoldDB" id="A0A7U6GJK2"/>